<dbReference type="EMBL" id="AZHE01000038">
    <property type="protein sequence ID" value="KHN94274.1"/>
    <property type="molecule type" value="Genomic_DNA"/>
</dbReference>
<name>A0A0B2WKV5_METAS</name>
<keyword evidence="3" id="KW-1185">Reference proteome</keyword>
<evidence type="ECO:0000313" key="2">
    <source>
        <dbReference type="EMBL" id="KHN94274.1"/>
    </source>
</evidence>
<proteinExistence type="predicted"/>
<organism evidence="2 3">
    <name type="scientific">Metarhizium album (strain ARSEF 1941)</name>
    <dbReference type="NCBI Taxonomy" id="1081103"/>
    <lineage>
        <taxon>Eukaryota</taxon>
        <taxon>Fungi</taxon>
        <taxon>Dikarya</taxon>
        <taxon>Ascomycota</taxon>
        <taxon>Pezizomycotina</taxon>
        <taxon>Sordariomycetes</taxon>
        <taxon>Hypocreomycetidae</taxon>
        <taxon>Hypocreales</taxon>
        <taxon>Clavicipitaceae</taxon>
        <taxon>Metarhizium</taxon>
    </lineage>
</organism>
<reference evidence="2 3" key="1">
    <citation type="journal article" date="2014" name="Proc. Natl. Acad. Sci. U.S.A.">
        <title>Trajectory and genomic determinants of fungal-pathogen speciation and host adaptation.</title>
        <authorList>
            <person name="Hu X."/>
            <person name="Xiao G."/>
            <person name="Zheng P."/>
            <person name="Shang Y."/>
            <person name="Su Y."/>
            <person name="Zhang X."/>
            <person name="Liu X."/>
            <person name="Zhan S."/>
            <person name="St Leger R.J."/>
            <person name="Wang C."/>
        </authorList>
    </citation>
    <scope>NUCLEOTIDE SEQUENCE [LARGE SCALE GENOMIC DNA]</scope>
    <source>
        <strain evidence="2 3">ARSEF 1941</strain>
    </source>
</reference>
<accession>A0A0B2WKV5</accession>
<comment type="caution">
    <text evidence="2">The sequence shown here is derived from an EMBL/GenBank/DDBJ whole genome shotgun (WGS) entry which is preliminary data.</text>
</comment>
<feature type="domain" description="LYC1 C-terminal" evidence="1">
    <location>
        <begin position="13"/>
        <end position="173"/>
    </location>
</feature>
<dbReference type="InterPro" id="IPR055100">
    <property type="entry name" value="GNAT_LYC1-like"/>
</dbReference>
<dbReference type="Proteomes" id="UP000030816">
    <property type="component" value="Unassembled WGS sequence"/>
</dbReference>
<gene>
    <name evidence="2" type="ORF">MAM_07910</name>
</gene>
<protein>
    <recommendedName>
        <fullName evidence="1">LYC1 C-terminal domain-containing protein</fullName>
    </recommendedName>
</protein>
<dbReference type="GeneID" id="63742365"/>
<dbReference type="AlphaFoldDB" id="A0A0B2WKV5"/>
<dbReference type="STRING" id="1081103.A0A0B2WKV5"/>
<dbReference type="Pfam" id="PF22998">
    <property type="entry name" value="GNAT_LYC1-like"/>
    <property type="match status" value="1"/>
</dbReference>
<dbReference type="RefSeq" id="XP_040675340.1">
    <property type="nucleotide sequence ID" value="XM_040826708.1"/>
</dbReference>
<dbReference type="HOGENOM" id="CLU_1540413_0_0_1"/>
<dbReference type="PANTHER" id="PTHR34815:SF2">
    <property type="entry name" value="N-ACETYLTRANSFERASE DOMAIN-CONTAINING PROTEIN"/>
    <property type="match status" value="1"/>
</dbReference>
<dbReference type="OrthoDB" id="2020070at2759"/>
<dbReference type="InterPro" id="IPR053013">
    <property type="entry name" value="LAT"/>
</dbReference>
<evidence type="ECO:0000259" key="1">
    <source>
        <dbReference type="Pfam" id="PF22998"/>
    </source>
</evidence>
<dbReference type="PANTHER" id="PTHR34815">
    <property type="entry name" value="LYSINE ACETYLTRANSFERASE"/>
    <property type="match status" value="1"/>
</dbReference>
<evidence type="ECO:0000313" key="3">
    <source>
        <dbReference type="Proteomes" id="UP000030816"/>
    </source>
</evidence>
<sequence length="174" mass="19634">MNSAKFRLSALRCTRTTFVQILGTPAVFAGHLARSRTLQQYLSPAESSESSPFHGAIYSGRWGKTAWCWWAPDFRLRKLFIGQMVTSRIQGMQKPIAKLLHLAVAEACALGLKEVVMWQPTADVREAAGMLADELGAGVQALFKERIENIPCVRLHEQNKREVSLVEPQFYAWW</sequence>